<dbReference type="OrthoDB" id="5867820at2759"/>
<organism evidence="3 4">
    <name type="scientific">Pristionchus pacificus</name>
    <name type="common">Parasitic nematode worm</name>
    <dbReference type="NCBI Taxonomy" id="54126"/>
    <lineage>
        <taxon>Eukaryota</taxon>
        <taxon>Metazoa</taxon>
        <taxon>Ecdysozoa</taxon>
        <taxon>Nematoda</taxon>
        <taxon>Chromadorea</taxon>
        <taxon>Rhabditida</taxon>
        <taxon>Rhabditina</taxon>
        <taxon>Diplogasteromorpha</taxon>
        <taxon>Diplogasteroidea</taxon>
        <taxon>Neodiplogasteridae</taxon>
        <taxon>Pristionchus</taxon>
    </lineage>
</organism>
<evidence type="ECO:0000313" key="3">
    <source>
        <dbReference type="EnsemblMetazoa" id="PPA40366.1"/>
    </source>
</evidence>
<feature type="region of interest" description="Disordered" evidence="1">
    <location>
        <begin position="51"/>
        <end position="85"/>
    </location>
</feature>
<keyword evidence="4" id="KW-1185">Reference proteome</keyword>
<feature type="transmembrane region" description="Helical" evidence="2">
    <location>
        <begin position="15"/>
        <end position="33"/>
    </location>
</feature>
<reference evidence="4" key="1">
    <citation type="journal article" date="2008" name="Nat. Genet.">
        <title>The Pristionchus pacificus genome provides a unique perspective on nematode lifestyle and parasitism.</title>
        <authorList>
            <person name="Dieterich C."/>
            <person name="Clifton S.W."/>
            <person name="Schuster L.N."/>
            <person name="Chinwalla A."/>
            <person name="Delehaunty K."/>
            <person name="Dinkelacker I."/>
            <person name="Fulton L."/>
            <person name="Fulton R."/>
            <person name="Godfrey J."/>
            <person name="Minx P."/>
            <person name="Mitreva M."/>
            <person name="Roeseler W."/>
            <person name="Tian H."/>
            <person name="Witte H."/>
            <person name="Yang S.P."/>
            <person name="Wilson R.K."/>
            <person name="Sommer R.J."/>
        </authorList>
    </citation>
    <scope>NUCLEOTIDE SEQUENCE [LARGE SCALE GENOMIC DNA]</scope>
    <source>
        <strain evidence="4">PS312</strain>
    </source>
</reference>
<evidence type="ECO:0000256" key="2">
    <source>
        <dbReference type="SAM" id="Phobius"/>
    </source>
</evidence>
<sequence>MTMDWFFRSSHDDRIRYMGWTLLLMWMLSITYMTRDFWFPSAYGLPSLMESDRKRRERARNERRKGKEKEDSDSFRSLSSSYYST</sequence>
<evidence type="ECO:0000256" key="1">
    <source>
        <dbReference type="SAM" id="MobiDB-lite"/>
    </source>
</evidence>
<accession>A0A2A6C2I6</accession>
<dbReference type="AlphaFoldDB" id="A0A2A6C2I6"/>
<keyword evidence="2" id="KW-1133">Transmembrane helix</keyword>
<feature type="compositionally biased region" description="Low complexity" evidence="1">
    <location>
        <begin position="75"/>
        <end position="85"/>
    </location>
</feature>
<protein>
    <submittedName>
        <fullName evidence="3">Uncharacterized protein</fullName>
    </submittedName>
</protein>
<gene>
    <name evidence="3" type="primary">WBGene00278735</name>
</gene>
<feature type="compositionally biased region" description="Basic and acidic residues" evidence="1">
    <location>
        <begin position="65"/>
        <end position="74"/>
    </location>
</feature>
<proteinExistence type="predicted"/>
<keyword evidence="2" id="KW-0472">Membrane</keyword>
<accession>A0A8R1Z195</accession>
<dbReference type="EnsemblMetazoa" id="PPA40366.1">
    <property type="protein sequence ID" value="PPA40366.1"/>
    <property type="gene ID" value="WBGene00278735"/>
</dbReference>
<keyword evidence="2" id="KW-0812">Transmembrane</keyword>
<dbReference type="Proteomes" id="UP000005239">
    <property type="component" value="Unassembled WGS sequence"/>
</dbReference>
<reference evidence="3" key="2">
    <citation type="submission" date="2022-06" db="UniProtKB">
        <authorList>
            <consortium name="EnsemblMetazoa"/>
        </authorList>
    </citation>
    <scope>IDENTIFICATION</scope>
    <source>
        <strain evidence="3">PS312</strain>
    </source>
</reference>
<name>A0A2A6C2I6_PRIPA</name>
<evidence type="ECO:0000313" key="4">
    <source>
        <dbReference type="Proteomes" id="UP000005239"/>
    </source>
</evidence>
<feature type="compositionally biased region" description="Basic residues" evidence="1">
    <location>
        <begin position="55"/>
        <end position="64"/>
    </location>
</feature>